<evidence type="ECO:0000313" key="1">
    <source>
        <dbReference type="EMBL" id="GFH40280.1"/>
    </source>
</evidence>
<dbReference type="InterPro" id="IPR038071">
    <property type="entry name" value="UROD/MetE-like_sf"/>
</dbReference>
<evidence type="ECO:0000313" key="2">
    <source>
        <dbReference type="Proteomes" id="UP000475928"/>
    </source>
</evidence>
<dbReference type="EMBL" id="BLLH01000002">
    <property type="protein sequence ID" value="GFH40280.1"/>
    <property type="molecule type" value="Genomic_DNA"/>
</dbReference>
<dbReference type="RefSeq" id="WP_172355646.1">
    <property type="nucleotide sequence ID" value="NZ_BLLH01000002.1"/>
</dbReference>
<dbReference type="NCBIfam" id="NF005085">
    <property type="entry name" value="PRK06520.1"/>
    <property type="match status" value="1"/>
</dbReference>
<dbReference type="PANTHER" id="PTHR43844:SF1">
    <property type="entry name" value="METHIONINE SYNTHASE"/>
    <property type="match status" value="1"/>
</dbReference>
<dbReference type="InterPro" id="IPR002629">
    <property type="entry name" value="Met_Synth_C/arc"/>
</dbReference>
<reference evidence="1 2" key="1">
    <citation type="submission" date="2020-02" db="EMBL/GenBank/DDBJ databases">
        <title>Draft genome sequence of Lactococcus sp. Hs20B0-1.</title>
        <authorList>
            <person name="Noda S."/>
            <person name="Yuki M."/>
            <person name="Ohkuma M."/>
        </authorList>
    </citation>
    <scope>NUCLEOTIDE SEQUENCE [LARGE SCALE GENOMIC DNA]</scope>
    <source>
        <strain evidence="1 2">Hs20B0-1</strain>
    </source>
</reference>
<dbReference type="GO" id="GO:0003871">
    <property type="term" value="F:5-methyltetrahydropteroyltriglutamate-homocysteine S-methyltransferase activity"/>
    <property type="evidence" value="ECO:0007669"/>
    <property type="project" value="InterPro"/>
</dbReference>
<dbReference type="GO" id="GO:0008270">
    <property type="term" value="F:zinc ion binding"/>
    <property type="evidence" value="ECO:0007669"/>
    <property type="project" value="InterPro"/>
</dbReference>
<dbReference type="CDD" id="cd03311">
    <property type="entry name" value="CIMS_C_terminal_like"/>
    <property type="match status" value="1"/>
</dbReference>
<dbReference type="Gene3D" id="3.20.20.210">
    <property type="match status" value="1"/>
</dbReference>
<accession>A0A6A0B4J6</accession>
<keyword evidence="1" id="KW-0489">Methyltransferase</keyword>
<name>A0A6A0B4J6_9LACT</name>
<dbReference type="Proteomes" id="UP000475928">
    <property type="component" value="Unassembled WGS sequence"/>
</dbReference>
<dbReference type="PANTHER" id="PTHR43844">
    <property type="entry name" value="METHIONINE SYNTHASE"/>
    <property type="match status" value="1"/>
</dbReference>
<organism evidence="1 2">
    <name type="scientific">Pseudolactococcus insecticola</name>
    <dbReference type="NCBI Taxonomy" id="2709158"/>
    <lineage>
        <taxon>Bacteria</taxon>
        <taxon>Bacillati</taxon>
        <taxon>Bacillota</taxon>
        <taxon>Bacilli</taxon>
        <taxon>Lactobacillales</taxon>
        <taxon>Streptococcaceae</taxon>
        <taxon>Pseudolactococcus</taxon>
    </lineage>
</organism>
<dbReference type="GO" id="GO:0009086">
    <property type="term" value="P:methionine biosynthetic process"/>
    <property type="evidence" value="ECO:0007669"/>
    <property type="project" value="InterPro"/>
</dbReference>
<dbReference type="GO" id="GO:0032259">
    <property type="term" value="P:methylation"/>
    <property type="evidence" value="ECO:0007669"/>
    <property type="project" value="UniProtKB-KW"/>
</dbReference>
<dbReference type="AlphaFoldDB" id="A0A6A0B4J6"/>
<comment type="caution">
    <text evidence="1">The sequence shown here is derived from an EMBL/GenBank/DDBJ whole genome shotgun (WGS) entry which is preliminary data.</text>
</comment>
<proteinExistence type="predicted"/>
<gene>
    <name evidence="1" type="ORF">Hs20B_06780</name>
</gene>
<sequence>MVKQKFEHVGSFLRPKALLTAREQFDNGAITREDLTAIENASITTLAKKEIAAGLDVITDGEFRRSYWHLDFFWGFDNVAHTHYGQGYLFADEETRDDTAVLTGKLGFTAENHPELAAYAFIKKIADAENGAVEAKITIPAPAQFLAELLRGNNAAITAEFYPDHKVLLDDIAKVYHEAILALYAVGARTIQLDDCTWGMLVDKDFWDTMAGAGFDLAGIQEDYLYVNNKAIDNLPDDLTINTHICRGNYHSTYATKGAYDTVADVLFAREHAEKYFLEYDNERSGGFEPLAKFPADKVAVLGLITSKNGVLEDRDAVITRIKEATRYLPLEQLYLSTQCGFASTEEGNILSEDDQWTKLALVKSIIDEVWA</sequence>
<keyword evidence="2" id="KW-1185">Reference proteome</keyword>
<protein>
    <submittedName>
        <fullName evidence="1">5-methyltetrahydropteroyltriglutamate--homocysteine methyltransferase</fullName>
    </submittedName>
</protein>
<keyword evidence="1" id="KW-0808">Transferase</keyword>
<dbReference type="SUPFAM" id="SSF51726">
    <property type="entry name" value="UROD/MetE-like"/>
    <property type="match status" value="1"/>
</dbReference>